<comment type="caution">
    <text evidence="2">The sequence shown here is derived from an EMBL/GenBank/DDBJ whole genome shotgun (WGS) entry which is preliminary data.</text>
</comment>
<evidence type="ECO:0000313" key="3">
    <source>
        <dbReference type="Proteomes" id="UP000078459"/>
    </source>
</evidence>
<accession>A0A179DFY7</accession>
<sequence>MSCNQKVSNKYQSKFDSDLEKKHINSTLDSFNNAAAKADFKTYFNFYTEDAIFTGTDATERWDKKDFMAYAKPFFDKGRAWNFTSIERHIYFDKTGSLAWFDELLNTQMKICRGSGVLIKQGNNWKVQQYILSATIPNPIMDDVVKMKSGIEDSLMVKIKR</sequence>
<dbReference type="SUPFAM" id="SSF54427">
    <property type="entry name" value="NTF2-like"/>
    <property type="match status" value="1"/>
</dbReference>
<dbReference type="Gene3D" id="3.10.450.50">
    <property type="match status" value="1"/>
</dbReference>
<gene>
    <name evidence="2" type="ORF">A5893_09145</name>
</gene>
<dbReference type="InterPro" id="IPR037401">
    <property type="entry name" value="SnoaL-like"/>
</dbReference>
<proteinExistence type="predicted"/>
<name>A0A179DFY7_9SPHI</name>
<evidence type="ECO:0000259" key="1">
    <source>
        <dbReference type="Pfam" id="PF13474"/>
    </source>
</evidence>
<protein>
    <recommendedName>
        <fullName evidence="1">SnoaL-like domain-containing protein</fullName>
    </recommendedName>
</protein>
<reference evidence="2 3" key="1">
    <citation type="submission" date="2016-04" db="EMBL/GenBank/DDBJ databases">
        <authorList>
            <person name="Evans L.H."/>
            <person name="Alamgir A."/>
            <person name="Owens N."/>
            <person name="Weber N.D."/>
            <person name="Virtaneva K."/>
            <person name="Barbian K."/>
            <person name="Babar A."/>
            <person name="Rosenke K."/>
        </authorList>
    </citation>
    <scope>NUCLEOTIDE SEQUENCE [LARGE SCALE GENOMIC DNA]</scope>
    <source>
        <strain evidence="2 3">CCM 8644</strain>
    </source>
</reference>
<reference evidence="2 3" key="2">
    <citation type="submission" date="2016-06" db="EMBL/GenBank/DDBJ databases">
        <title>Pedobacter psychrophilus sp. nov., isolated from Antarctic fragmentary rock.</title>
        <authorList>
            <person name="Svec P."/>
        </authorList>
    </citation>
    <scope>NUCLEOTIDE SEQUENCE [LARGE SCALE GENOMIC DNA]</scope>
    <source>
        <strain evidence="2 3">CCM 8644</strain>
    </source>
</reference>
<organism evidence="2 3">
    <name type="scientific">Pedobacter psychrophilus</name>
    <dbReference type="NCBI Taxonomy" id="1826909"/>
    <lineage>
        <taxon>Bacteria</taxon>
        <taxon>Pseudomonadati</taxon>
        <taxon>Bacteroidota</taxon>
        <taxon>Sphingobacteriia</taxon>
        <taxon>Sphingobacteriales</taxon>
        <taxon>Sphingobacteriaceae</taxon>
        <taxon>Pedobacter</taxon>
    </lineage>
</organism>
<feature type="domain" description="SnoaL-like" evidence="1">
    <location>
        <begin position="24"/>
        <end position="136"/>
    </location>
</feature>
<dbReference type="EMBL" id="LWHJ01000027">
    <property type="protein sequence ID" value="OAQ39941.1"/>
    <property type="molecule type" value="Genomic_DNA"/>
</dbReference>
<evidence type="ECO:0000313" key="2">
    <source>
        <dbReference type="EMBL" id="OAQ39941.1"/>
    </source>
</evidence>
<keyword evidence="3" id="KW-1185">Reference proteome</keyword>
<dbReference type="Proteomes" id="UP000078459">
    <property type="component" value="Unassembled WGS sequence"/>
</dbReference>
<dbReference type="STRING" id="1826909.A5893_09145"/>
<dbReference type="Pfam" id="PF13474">
    <property type="entry name" value="SnoaL_3"/>
    <property type="match status" value="1"/>
</dbReference>
<dbReference type="AlphaFoldDB" id="A0A179DFY7"/>
<dbReference type="InterPro" id="IPR032710">
    <property type="entry name" value="NTF2-like_dom_sf"/>
</dbReference>